<dbReference type="PANTHER" id="PTHR11537">
    <property type="entry name" value="VOLTAGE-GATED POTASSIUM CHANNEL"/>
    <property type="match status" value="1"/>
</dbReference>
<evidence type="ECO:0000256" key="6">
    <source>
        <dbReference type="ARBA" id="ARBA00023136"/>
    </source>
</evidence>
<dbReference type="GO" id="GO:0051260">
    <property type="term" value="P:protein homooligomerization"/>
    <property type="evidence" value="ECO:0007669"/>
    <property type="project" value="InterPro"/>
</dbReference>
<dbReference type="InterPro" id="IPR000210">
    <property type="entry name" value="BTB/POZ_dom"/>
</dbReference>
<keyword evidence="7" id="KW-0407">Ion channel</keyword>
<dbReference type="PRINTS" id="PR01498">
    <property type="entry name" value="SHAWCHANNEL"/>
</dbReference>
<gene>
    <name evidence="9" type="ORF">JRQ81_007299</name>
</gene>
<evidence type="ECO:0000256" key="4">
    <source>
        <dbReference type="ARBA" id="ARBA00022989"/>
    </source>
</evidence>
<reference evidence="9" key="1">
    <citation type="journal article" date="2023" name="DNA Res.">
        <title>Chromosome-level genome assembly of Phrynocephalus forsythii using third-generation DNA sequencing and Hi-C analysis.</title>
        <authorList>
            <person name="Qi Y."/>
            <person name="Zhao W."/>
            <person name="Zhao Y."/>
            <person name="Niu C."/>
            <person name="Cao S."/>
            <person name="Zhang Y."/>
        </authorList>
    </citation>
    <scope>NUCLEOTIDE SEQUENCE</scope>
    <source>
        <tissue evidence="9">Muscle</tissue>
    </source>
</reference>
<dbReference type="InterPro" id="IPR003131">
    <property type="entry name" value="T1-type_BTB"/>
</dbReference>
<dbReference type="GO" id="GO:0008076">
    <property type="term" value="C:voltage-gated potassium channel complex"/>
    <property type="evidence" value="ECO:0007669"/>
    <property type="project" value="InterPro"/>
</dbReference>
<dbReference type="OrthoDB" id="10025005at2759"/>
<evidence type="ECO:0000256" key="5">
    <source>
        <dbReference type="ARBA" id="ARBA00023065"/>
    </source>
</evidence>
<dbReference type="InterPro" id="IPR003974">
    <property type="entry name" value="K_chnl_volt-dep_Kv3"/>
</dbReference>
<comment type="subcellular location">
    <subcellularLocation>
        <location evidence="1">Membrane</location>
        <topology evidence="1">Multi-pass membrane protein</topology>
    </subcellularLocation>
</comment>
<evidence type="ECO:0000256" key="7">
    <source>
        <dbReference type="ARBA" id="ARBA00023303"/>
    </source>
</evidence>
<feature type="domain" description="BTB" evidence="8">
    <location>
        <begin position="6"/>
        <end position="109"/>
    </location>
</feature>
<keyword evidence="2" id="KW-0813">Transport</keyword>
<organism evidence="9 10">
    <name type="scientific">Phrynocephalus forsythii</name>
    <dbReference type="NCBI Taxonomy" id="171643"/>
    <lineage>
        <taxon>Eukaryota</taxon>
        <taxon>Metazoa</taxon>
        <taxon>Chordata</taxon>
        <taxon>Craniata</taxon>
        <taxon>Vertebrata</taxon>
        <taxon>Euteleostomi</taxon>
        <taxon>Lepidosauria</taxon>
        <taxon>Squamata</taxon>
        <taxon>Bifurcata</taxon>
        <taxon>Unidentata</taxon>
        <taxon>Episquamata</taxon>
        <taxon>Toxicofera</taxon>
        <taxon>Iguania</taxon>
        <taxon>Acrodonta</taxon>
        <taxon>Agamidae</taxon>
        <taxon>Agaminae</taxon>
        <taxon>Phrynocephalus</taxon>
    </lineage>
</organism>
<dbReference type="GO" id="GO:0032590">
    <property type="term" value="C:dendrite membrane"/>
    <property type="evidence" value="ECO:0007669"/>
    <property type="project" value="TreeGrafter"/>
</dbReference>
<dbReference type="GO" id="GO:0001508">
    <property type="term" value="P:action potential"/>
    <property type="evidence" value="ECO:0007669"/>
    <property type="project" value="TreeGrafter"/>
</dbReference>
<dbReference type="Gene3D" id="3.30.710.10">
    <property type="entry name" value="Potassium Channel Kv1.1, Chain A"/>
    <property type="match status" value="1"/>
</dbReference>
<evidence type="ECO:0000259" key="8">
    <source>
        <dbReference type="SMART" id="SM00225"/>
    </source>
</evidence>
<dbReference type="GO" id="GO:0045211">
    <property type="term" value="C:postsynaptic membrane"/>
    <property type="evidence" value="ECO:0007669"/>
    <property type="project" value="TreeGrafter"/>
</dbReference>
<dbReference type="GO" id="GO:0043679">
    <property type="term" value="C:axon terminus"/>
    <property type="evidence" value="ECO:0007669"/>
    <property type="project" value="TreeGrafter"/>
</dbReference>
<dbReference type="PANTHER" id="PTHR11537:SF235">
    <property type="entry name" value="POTASSIUM VOLTAGE-GATED CHANNEL SUBFAMILY C MEMBER 1-LIKE"/>
    <property type="match status" value="1"/>
</dbReference>
<keyword evidence="6" id="KW-0472">Membrane</keyword>
<comment type="caution">
    <text evidence="9">The sequence shown here is derived from an EMBL/GenBank/DDBJ whole genome shotgun (WGS) entry which is preliminary data.</text>
</comment>
<dbReference type="SMART" id="SM00225">
    <property type="entry name" value="BTB"/>
    <property type="match status" value="1"/>
</dbReference>
<protein>
    <recommendedName>
        <fullName evidence="8">BTB domain-containing protein</fullName>
    </recommendedName>
</protein>
<evidence type="ECO:0000256" key="1">
    <source>
        <dbReference type="ARBA" id="ARBA00004141"/>
    </source>
</evidence>
<dbReference type="InterPro" id="IPR011333">
    <property type="entry name" value="SKP1/BTB/POZ_sf"/>
</dbReference>
<dbReference type="GO" id="GO:0032809">
    <property type="term" value="C:neuronal cell body membrane"/>
    <property type="evidence" value="ECO:0007669"/>
    <property type="project" value="TreeGrafter"/>
</dbReference>
<evidence type="ECO:0000256" key="2">
    <source>
        <dbReference type="ARBA" id="ARBA00022448"/>
    </source>
</evidence>
<keyword evidence="5" id="KW-0406">Ion transport</keyword>
<dbReference type="EMBL" id="JAPFRF010000015">
    <property type="protein sequence ID" value="KAJ7310385.1"/>
    <property type="molecule type" value="Genomic_DNA"/>
</dbReference>
<dbReference type="SUPFAM" id="SSF54695">
    <property type="entry name" value="POZ domain"/>
    <property type="match status" value="1"/>
</dbReference>
<dbReference type="GO" id="GO:0042734">
    <property type="term" value="C:presynaptic membrane"/>
    <property type="evidence" value="ECO:0007669"/>
    <property type="project" value="TreeGrafter"/>
</dbReference>
<dbReference type="AlphaFoldDB" id="A0A9Q1AU42"/>
<keyword evidence="4" id="KW-1133">Transmembrane helix</keyword>
<sequence>MKPSQEKVTLNIGGVRYKTYVDTLRALPGTKLCRLTEPQACGTFDYDPIAREFFFDRDAAVFDEVLNYYRTRRLHCPALICRSVLEEELAYWELRNVTLAPCCSRRLTAAEERQGACDLWDHEEKQHEGQDLGVWRGGGRADWRTRWQPKIWSSWKTPVPA</sequence>
<keyword evidence="3" id="KW-0812">Transmembrane</keyword>
<evidence type="ECO:0000256" key="3">
    <source>
        <dbReference type="ARBA" id="ARBA00022692"/>
    </source>
</evidence>
<dbReference type="Proteomes" id="UP001142489">
    <property type="component" value="Unassembled WGS sequence"/>
</dbReference>
<name>A0A9Q1AU42_9SAUR</name>
<dbReference type="Pfam" id="PF02214">
    <property type="entry name" value="BTB_2"/>
    <property type="match status" value="1"/>
</dbReference>
<accession>A0A9Q1AU42</accession>
<proteinExistence type="predicted"/>
<evidence type="ECO:0000313" key="10">
    <source>
        <dbReference type="Proteomes" id="UP001142489"/>
    </source>
</evidence>
<evidence type="ECO:0000313" key="9">
    <source>
        <dbReference type="EMBL" id="KAJ7310385.1"/>
    </source>
</evidence>
<dbReference type="GO" id="GO:0005251">
    <property type="term" value="F:delayed rectifier potassium channel activity"/>
    <property type="evidence" value="ECO:0007669"/>
    <property type="project" value="TreeGrafter"/>
</dbReference>
<dbReference type="InterPro" id="IPR028325">
    <property type="entry name" value="VG_K_chnl"/>
</dbReference>
<keyword evidence="10" id="KW-1185">Reference proteome</keyword>